<organism evidence="2 3">
    <name type="scientific">Bacillus manliponensis</name>
    <dbReference type="NCBI Taxonomy" id="574376"/>
    <lineage>
        <taxon>Bacteria</taxon>
        <taxon>Bacillati</taxon>
        <taxon>Bacillota</taxon>
        <taxon>Bacilli</taxon>
        <taxon>Bacillales</taxon>
        <taxon>Bacillaceae</taxon>
        <taxon>Bacillus</taxon>
        <taxon>Bacillus cereus group</taxon>
    </lineage>
</organism>
<dbReference type="RefSeq" id="WP_034638285.1">
    <property type="nucleotide sequence ID" value="NZ_CBCSJC010000007.1"/>
</dbReference>
<evidence type="ECO:0000259" key="1">
    <source>
        <dbReference type="PROSITE" id="PS51186"/>
    </source>
</evidence>
<proteinExistence type="predicted"/>
<dbReference type="Gene3D" id="3.40.630.30">
    <property type="match status" value="1"/>
</dbReference>
<dbReference type="Proteomes" id="UP000027822">
    <property type="component" value="Unassembled WGS sequence"/>
</dbReference>
<name>A0A073K0E3_9BACI</name>
<dbReference type="eggNOG" id="COG0456">
    <property type="taxonomic scope" value="Bacteria"/>
</dbReference>
<evidence type="ECO:0000313" key="3">
    <source>
        <dbReference type="Proteomes" id="UP000027822"/>
    </source>
</evidence>
<gene>
    <name evidence="2" type="ORF">BAMA_19810</name>
</gene>
<sequence>MYVQEVKTVKQFEEVFPVLKQLRTNLSEEEALSLWDRMKEERYQLFAMYNEQKEVVTLAGIGICINFYHEKHVFLYDLITAEAHRSKGYGEKMLSHIEVWGREHGCSSVVLTSAFPRIDAHRFYEREGYEKASYSFRKQI</sequence>
<keyword evidence="2" id="KW-0808">Transferase</keyword>
<dbReference type="Pfam" id="PF00583">
    <property type="entry name" value="Acetyltransf_1"/>
    <property type="match status" value="1"/>
</dbReference>
<dbReference type="PROSITE" id="PS51186">
    <property type="entry name" value="GNAT"/>
    <property type="match status" value="1"/>
</dbReference>
<dbReference type="InterPro" id="IPR016181">
    <property type="entry name" value="Acyl_CoA_acyltransferase"/>
</dbReference>
<dbReference type="AlphaFoldDB" id="A0A073K0E3"/>
<dbReference type="OrthoDB" id="9805924at2"/>
<dbReference type="InterPro" id="IPR000182">
    <property type="entry name" value="GNAT_dom"/>
</dbReference>
<dbReference type="GO" id="GO:0016747">
    <property type="term" value="F:acyltransferase activity, transferring groups other than amino-acyl groups"/>
    <property type="evidence" value="ECO:0007669"/>
    <property type="project" value="InterPro"/>
</dbReference>
<protein>
    <submittedName>
        <fullName evidence="2">Acetyltransferase</fullName>
    </submittedName>
</protein>
<evidence type="ECO:0000313" key="2">
    <source>
        <dbReference type="EMBL" id="KEK20006.1"/>
    </source>
</evidence>
<feature type="domain" description="N-acetyltransferase" evidence="1">
    <location>
        <begin position="7"/>
        <end position="140"/>
    </location>
</feature>
<reference evidence="2 3" key="1">
    <citation type="submission" date="2014-06" db="EMBL/GenBank/DDBJ databases">
        <title>Draft genome sequence of Bacillus manliponensis JCM 15802 (MCCC 1A00708).</title>
        <authorList>
            <person name="Lai Q."/>
            <person name="Liu Y."/>
            <person name="Shao Z."/>
        </authorList>
    </citation>
    <scope>NUCLEOTIDE SEQUENCE [LARGE SCALE GENOMIC DNA]</scope>
    <source>
        <strain evidence="2 3">JCM 15802</strain>
    </source>
</reference>
<accession>A0A073K0E3</accession>
<keyword evidence="3" id="KW-1185">Reference proteome</keyword>
<dbReference type="SUPFAM" id="SSF55729">
    <property type="entry name" value="Acyl-CoA N-acyltransferases (Nat)"/>
    <property type="match status" value="1"/>
</dbReference>
<dbReference type="EMBL" id="JOTN01000005">
    <property type="protein sequence ID" value="KEK20006.1"/>
    <property type="molecule type" value="Genomic_DNA"/>
</dbReference>
<dbReference type="STRING" id="574376.BAMA_19810"/>
<dbReference type="CDD" id="cd04301">
    <property type="entry name" value="NAT_SF"/>
    <property type="match status" value="1"/>
</dbReference>
<comment type="caution">
    <text evidence="2">The sequence shown here is derived from an EMBL/GenBank/DDBJ whole genome shotgun (WGS) entry which is preliminary data.</text>
</comment>